<dbReference type="EMBL" id="JBBKZT010000024">
    <property type="protein sequence ID" value="MEJ8851571.1"/>
    <property type="molecule type" value="Genomic_DNA"/>
</dbReference>
<evidence type="ECO:0000313" key="3">
    <source>
        <dbReference type="Proteomes" id="UP001385892"/>
    </source>
</evidence>
<organism evidence="2 3">
    <name type="scientific">Variovorax rhizosphaerae</name>
    <dbReference type="NCBI Taxonomy" id="1836200"/>
    <lineage>
        <taxon>Bacteria</taxon>
        <taxon>Pseudomonadati</taxon>
        <taxon>Pseudomonadota</taxon>
        <taxon>Betaproteobacteria</taxon>
        <taxon>Burkholderiales</taxon>
        <taxon>Comamonadaceae</taxon>
        <taxon>Variovorax</taxon>
    </lineage>
</organism>
<name>A0ABU8WVJ8_9BURK</name>
<feature type="region of interest" description="Disordered" evidence="1">
    <location>
        <begin position="49"/>
        <end position="76"/>
    </location>
</feature>
<dbReference type="Proteomes" id="UP001385892">
    <property type="component" value="Unassembled WGS sequence"/>
</dbReference>
<gene>
    <name evidence="2" type="ORF">WKW82_33375</name>
</gene>
<protein>
    <submittedName>
        <fullName evidence="2">Uncharacterized protein</fullName>
    </submittedName>
</protein>
<sequence length="76" mass="8125">MHVLDALANPVATLEHGNATAPFTASPMSTVSAIQASMIKRMVCLQRVDDRQSSENGPLVSNSKQRRTTGTAARVM</sequence>
<feature type="compositionally biased region" description="Polar residues" evidence="1">
    <location>
        <begin position="54"/>
        <end position="76"/>
    </location>
</feature>
<evidence type="ECO:0000256" key="1">
    <source>
        <dbReference type="SAM" id="MobiDB-lite"/>
    </source>
</evidence>
<reference evidence="2 3" key="1">
    <citation type="submission" date="2024-03" db="EMBL/GenBank/DDBJ databases">
        <title>Novel species of the genus Variovorax.</title>
        <authorList>
            <person name="Liu Q."/>
            <person name="Xin Y.-H."/>
        </authorList>
    </citation>
    <scope>NUCLEOTIDE SEQUENCE [LARGE SCALE GENOMIC DNA]</scope>
    <source>
        <strain evidence="2 3">KACC 18900</strain>
    </source>
</reference>
<comment type="caution">
    <text evidence="2">The sequence shown here is derived from an EMBL/GenBank/DDBJ whole genome shotgun (WGS) entry which is preliminary data.</text>
</comment>
<evidence type="ECO:0000313" key="2">
    <source>
        <dbReference type="EMBL" id="MEJ8851571.1"/>
    </source>
</evidence>
<proteinExistence type="predicted"/>
<accession>A0ABU8WVJ8</accession>
<keyword evidence="3" id="KW-1185">Reference proteome</keyword>
<dbReference type="RefSeq" id="WP_340347252.1">
    <property type="nucleotide sequence ID" value="NZ_JBBKZT010000024.1"/>
</dbReference>